<dbReference type="EMBL" id="CAACVG010005881">
    <property type="protein sequence ID" value="VEN39737.1"/>
    <property type="molecule type" value="Genomic_DNA"/>
</dbReference>
<dbReference type="InterPro" id="IPR039134">
    <property type="entry name" value="SMUG1"/>
</dbReference>
<dbReference type="Proteomes" id="UP000410492">
    <property type="component" value="Unassembled WGS sequence"/>
</dbReference>
<dbReference type="FunFam" id="3.40.470.10:FF:000005">
    <property type="entry name" value="Single-strand selective monofunctional uracil DNA glycosylase"/>
    <property type="match status" value="1"/>
</dbReference>
<evidence type="ECO:0000256" key="5">
    <source>
        <dbReference type="ARBA" id="ARBA00023125"/>
    </source>
</evidence>
<evidence type="ECO:0000313" key="10">
    <source>
        <dbReference type="Proteomes" id="UP000410492"/>
    </source>
</evidence>
<feature type="domain" description="Uracil-DNA glycosylase-like" evidence="8">
    <location>
        <begin position="122"/>
        <end position="310"/>
    </location>
</feature>
<gene>
    <name evidence="9" type="ORF">CALMAC_LOCUS4153</name>
</gene>
<dbReference type="GO" id="GO:0006284">
    <property type="term" value="P:base-excision repair"/>
    <property type="evidence" value="ECO:0007669"/>
    <property type="project" value="InterPro"/>
</dbReference>
<keyword evidence="10" id="KW-1185">Reference proteome</keyword>
<organism evidence="9 10">
    <name type="scientific">Callosobruchus maculatus</name>
    <name type="common">Southern cowpea weevil</name>
    <name type="synonym">Pulse bruchid</name>
    <dbReference type="NCBI Taxonomy" id="64391"/>
    <lineage>
        <taxon>Eukaryota</taxon>
        <taxon>Metazoa</taxon>
        <taxon>Ecdysozoa</taxon>
        <taxon>Arthropoda</taxon>
        <taxon>Hexapoda</taxon>
        <taxon>Insecta</taxon>
        <taxon>Pterygota</taxon>
        <taxon>Neoptera</taxon>
        <taxon>Endopterygota</taxon>
        <taxon>Coleoptera</taxon>
        <taxon>Polyphaga</taxon>
        <taxon>Cucujiformia</taxon>
        <taxon>Chrysomeloidea</taxon>
        <taxon>Chrysomelidae</taxon>
        <taxon>Bruchinae</taxon>
        <taxon>Bruchini</taxon>
        <taxon>Callosobruchus</taxon>
    </lineage>
</organism>
<dbReference type="GO" id="GO:0005634">
    <property type="term" value="C:nucleus"/>
    <property type="evidence" value="ECO:0007669"/>
    <property type="project" value="UniProtKB-SubCell"/>
</dbReference>
<dbReference type="PANTHER" id="PTHR13235">
    <property type="entry name" value="SINGLE-STRAND SELECTIVE MONOFUNCTIONAL URACIL DNA GLYCOSYLASE"/>
    <property type="match status" value="1"/>
</dbReference>
<keyword evidence="4" id="KW-0378">Hydrolase</keyword>
<dbReference type="AlphaFoldDB" id="A0A653BXR1"/>
<reference evidence="9 10" key="1">
    <citation type="submission" date="2019-01" db="EMBL/GenBank/DDBJ databases">
        <authorList>
            <person name="Sayadi A."/>
        </authorList>
    </citation>
    <scope>NUCLEOTIDE SEQUENCE [LARGE SCALE GENOMIC DNA]</scope>
</reference>
<dbReference type="CDD" id="cd19374">
    <property type="entry name" value="UDG-F3_SMUG1-like"/>
    <property type="match status" value="1"/>
</dbReference>
<sequence length="325" mass="37746">MKMLKSFYNFNSVYIIGIIRMLRKKLFGNPSTNSIKEENKRRKTDDQTLDLSVKNCEVADISKYFPNLDKLAPVKVEDEIIRLQNELNKVLRTLNFKAPPIAFVYNPLEYALRPHENYVRKFCTSKKKIIFVGMNPGPYGMCQTGVPFGDPKWVKEWLKIEGEVFKPDEECPERKILGLESPRKEQSGNRFWGYFASICNQPEEFFKHSYVYNFCPLAFMKKDGCNVTPNEIKDAQIRRELENICGGCFVRLLDLLEPDIIISIGSYVDKKIKDLFKTHNITNINILCLPHPSPRALNNTNWAEKAEHFLTTNDLKHYFEPSDGQ</sequence>
<evidence type="ECO:0000256" key="1">
    <source>
        <dbReference type="ARBA" id="ARBA00004123"/>
    </source>
</evidence>
<comment type="similarity">
    <text evidence="2">Belongs to the uracil-DNA glycosylase (UDG) superfamily. SMUG1 family.</text>
</comment>
<dbReference type="Pfam" id="PF03167">
    <property type="entry name" value="UDG"/>
    <property type="match status" value="1"/>
</dbReference>
<evidence type="ECO:0000256" key="2">
    <source>
        <dbReference type="ARBA" id="ARBA00007889"/>
    </source>
</evidence>
<dbReference type="Gene3D" id="3.40.470.10">
    <property type="entry name" value="Uracil-DNA glycosylase-like domain"/>
    <property type="match status" value="1"/>
</dbReference>
<evidence type="ECO:0000256" key="4">
    <source>
        <dbReference type="ARBA" id="ARBA00022801"/>
    </source>
</evidence>
<accession>A0A653BXR1</accession>
<dbReference type="OrthoDB" id="408702at2759"/>
<proteinExistence type="inferred from homology"/>
<comment type="subcellular location">
    <subcellularLocation>
        <location evidence="1">Nucleus</location>
    </subcellularLocation>
</comment>
<dbReference type="GO" id="GO:0003677">
    <property type="term" value="F:DNA binding"/>
    <property type="evidence" value="ECO:0007669"/>
    <property type="project" value="UniProtKB-KW"/>
</dbReference>
<dbReference type="InterPro" id="IPR036895">
    <property type="entry name" value="Uracil-DNA_glycosylase-like_sf"/>
</dbReference>
<keyword evidence="5" id="KW-0238">DNA-binding</keyword>
<keyword evidence="7" id="KW-0539">Nucleus</keyword>
<dbReference type="PANTHER" id="PTHR13235:SF2">
    <property type="entry name" value="SINGLE-STRAND SELECTIVE MONOFUNCTIONAL URACIL DNA GLYCOSYLASE"/>
    <property type="match status" value="1"/>
</dbReference>
<keyword evidence="3" id="KW-0227">DNA damage</keyword>
<keyword evidence="6" id="KW-0234">DNA repair</keyword>
<dbReference type="GO" id="GO:0000703">
    <property type="term" value="F:oxidized pyrimidine nucleobase lesion DNA N-glycosylase activity"/>
    <property type="evidence" value="ECO:0007669"/>
    <property type="project" value="TreeGrafter"/>
</dbReference>
<dbReference type="GO" id="GO:0017065">
    <property type="term" value="F:single-strand selective uracil DNA N-glycosylase activity"/>
    <property type="evidence" value="ECO:0007669"/>
    <property type="project" value="InterPro"/>
</dbReference>
<evidence type="ECO:0000256" key="3">
    <source>
        <dbReference type="ARBA" id="ARBA00022763"/>
    </source>
</evidence>
<protein>
    <recommendedName>
        <fullName evidence="8">Uracil-DNA glycosylase-like domain-containing protein</fullName>
    </recommendedName>
</protein>
<evidence type="ECO:0000259" key="8">
    <source>
        <dbReference type="Pfam" id="PF03167"/>
    </source>
</evidence>
<evidence type="ECO:0000256" key="7">
    <source>
        <dbReference type="ARBA" id="ARBA00023242"/>
    </source>
</evidence>
<dbReference type="InterPro" id="IPR005122">
    <property type="entry name" value="Uracil-DNA_glycosylase-like"/>
</dbReference>
<name>A0A653BXR1_CALMS</name>
<evidence type="ECO:0000256" key="6">
    <source>
        <dbReference type="ARBA" id="ARBA00023204"/>
    </source>
</evidence>
<dbReference type="SUPFAM" id="SSF52141">
    <property type="entry name" value="Uracil-DNA glycosylase-like"/>
    <property type="match status" value="1"/>
</dbReference>
<evidence type="ECO:0000313" key="9">
    <source>
        <dbReference type="EMBL" id="VEN39737.1"/>
    </source>
</evidence>